<evidence type="ECO:0000256" key="1">
    <source>
        <dbReference type="ARBA" id="ARBA00004651"/>
    </source>
</evidence>
<evidence type="ECO:0000313" key="11">
    <source>
        <dbReference type="Proteomes" id="UP000654345"/>
    </source>
</evidence>
<dbReference type="InterPro" id="IPR036640">
    <property type="entry name" value="ABC1_TM_sf"/>
</dbReference>
<evidence type="ECO:0000259" key="9">
    <source>
        <dbReference type="PROSITE" id="PS50929"/>
    </source>
</evidence>
<dbReference type="Gene3D" id="1.20.1560.10">
    <property type="entry name" value="ABC transporter type 1, transmembrane domain"/>
    <property type="match status" value="1"/>
</dbReference>
<evidence type="ECO:0000256" key="7">
    <source>
        <dbReference type="SAM" id="Phobius"/>
    </source>
</evidence>
<comment type="subcellular location">
    <subcellularLocation>
        <location evidence="1">Cell membrane</location>
        <topology evidence="1">Multi-pass membrane protein</topology>
    </subcellularLocation>
</comment>
<dbReference type="SUPFAM" id="SSF52540">
    <property type="entry name" value="P-loop containing nucleoside triphosphate hydrolases"/>
    <property type="match status" value="1"/>
</dbReference>
<reference evidence="10 11" key="1">
    <citation type="journal article" date="2021" name="Int. J. Syst. Evol. Microbiol.">
        <title>Reticulibacter mediterranei gen. nov., sp. nov., within the new family Reticulibacteraceae fam. nov., and Ktedonospora formicarum gen. nov., sp. nov., Ktedonobacter robiniae sp. nov., Dictyobacter formicarum sp. nov. and Dictyobacter arantiisoli sp. nov., belonging to the class Ktedonobacteria.</title>
        <authorList>
            <person name="Yabe S."/>
            <person name="Zheng Y."/>
            <person name="Wang C.M."/>
            <person name="Sakai Y."/>
            <person name="Abe K."/>
            <person name="Yokota A."/>
            <person name="Donadio S."/>
            <person name="Cavaletti L."/>
            <person name="Monciardini P."/>
        </authorList>
    </citation>
    <scope>NUCLEOTIDE SEQUENCE [LARGE SCALE GENOMIC DNA]</scope>
    <source>
        <strain evidence="10 11">SOSP1-30</strain>
    </source>
</reference>
<dbReference type="Pfam" id="PF00664">
    <property type="entry name" value="ABC_membrane"/>
    <property type="match status" value="1"/>
</dbReference>
<evidence type="ECO:0000256" key="6">
    <source>
        <dbReference type="ARBA" id="ARBA00023136"/>
    </source>
</evidence>
<keyword evidence="6 7" id="KW-0472">Membrane</keyword>
<dbReference type="SUPFAM" id="SSF90123">
    <property type="entry name" value="ABC transporter transmembrane region"/>
    <property type="match status" value="1"/>
</dbReference>
<dbReference type="EMBL" id="BNJG01000004">
    <property type="protein sequence ID" value="GHO60151.1"/>
    <property type="molecule type" value="Genomic_DNA"/>
</dbReference>
<keyword evidence="5 7" id="KW-1133">Transmembrane helix</keyword>
<keyword evidence="3" id="KW-0547">Nucleotide-binding</keyword>
<gene>
    <name evidence="10" type="ORF">KSB_86260</name>
</gene>
<protein>
    <submittedName>
        <fullName evidence="10">HlyB/MsbA family ABC transporter</fullName>
    </submittedName>
</protein>
<dbReference type="PROSITE" id="PS50893">
    <property type="entry name" value="ABC_TRANSPORTER_2"/>
    <property type="match status" value="1"/>
</dbReference>
<evidence type="ECO:0000256" key="4">
    <source>
        <dbReference type="ARBA" id="ARBA00022840"/>
    </source>
</evidence>
<feature type="transmembrane region" description="Helical" evidence="7">
    <location>
        <begin position="154"/>
        <end position="174"/>
    </location>
</feature>
<evidence type="ECO:0000256" key="5">
    <source>
        <dbReference type="ARBA" id="ARBA00022989"/>
    </source>
</evidence>
<keyword evidence="4" id="KW-0067">ATP-binding</keyword>
<dbReference type="InterPro" id="IPR003439">
    <property type="entry name" value="ABC_transporter-like_ATP-bd"/>
</dbReference>
<sequence>MKTSHLTWSLFRFRPWVYLSLSACWLITFTMPLLAGELLRSFLDNVAGTAPLRWESALLLWLLVSLVSPALRPLIFFLEPLMEQEVIALLTKNILLHLFALPAAQALSLSSGDAVSRLRDDTREIGVFMIWSAVFFGRIIFICGALVIMLRINVLITLVSLLPIIGIILLNSVLMTHIQRYRHASRAATSEVTTCIGNIFQSVQAIKIATAEAAIIAHFRRLNAQRRHVALRECVLWEIMQSFMSNMLNLVTGLIILVSAQVIASGTLSVGTFLLFVVYAQLLMACFSTFGMLIARHRQLGVSFERLGAFLQGAPLSSLIAPVQTYLHGALPEVKPVARIAEQPLRQLDVEGLSYQYPHTQRGIMDVNFRLRRGTLTVITGGIGSGKTTLLRVLLGLLPRQEGIVRWNGTLIEDPAAFLVPPHSAYTPQQPHLFSGSIRDNLLLVPPYSEEEVERAIYHAVLTPDLLSMHEGIETVIGPRGVRLSGGQVQRVAAARMFAHKAELLLFDDLSSALDVETEQALWQRLAERRDVTCLAVSQRHILLQHADTILVLKDGTLIAQGTYIDLLATCPEFQHLWHGEASLH</sequence>
<feature type="transmembrane region" description="Helical" evidence="7">
    <location>
        <begin position="127"/>
        <end position="148"/>
    </location>
</feature>
<evidence type="ECO:0000256" key="3">
    <source>
        <dbReference type="ARBA" id="ARBA00022741"/>
    </source>
</evidence>
<dbReference type="RefSeq" id="WP_201376318.1">
    <property type="nucleotide sequence ID" value="NZ_BNJG01000004.1"/>
</dbReference>
<dbReference type="PANTHER" id="PTHR24221">
    <property type="entry name" value="ATP-BINDING CASSETTE SUB-FAMILY B"/>
    <property type="match status" value="1"/>
</dbReference>
<dbReference type="InterPro" id="IPR039421">
    <property type="entry name" value="Type_1_exporter"/>
</dbReference>
<comment type="caution">
    <text evidence="10">The sequence shown here is derived from an EMBL/GenBank/DDBJ whole genome shotgun (WGS) entry which is preliminary data.</text>
</comment>
<feature type="transmembrane region" description="Helical" evidence="7">
    <location>
        <begin position="273"/>
        <end position="295"/>
    </location>
</feature>
<evidence type="ECO:0000313" key="10">
    <source>
        <dbReference type="EMBL" id="GHO60151.1"/>
    </source>
</evidence>
<evidence type="ECO:0000256" key="2">
    <source>
        <dbReference type="ARBA" id="ARBA00022692"/>
    </source>
</evidence>
<evidence type="ECO:0000259" key="8">
    <source>
        <dbReference type="PROSITE" id="PS50893"/>
    </source>
</evidence>
<dbReference type="InterPro" id="IPR011527">
    <property type="entry name" value="ABC1_TM_dom"/>
</dbReference>
<feature type="transmembrane region" description="Helical" evidence="7">
    <location>
        <begin position="57"/>
        <end position="78"/>
    </location>
</feature>
<feature type="domain" description="ABC transmembrane type-1" evidence="9">
    <location>
        <begin position="26"/>
        <end position="299"/>
    </location>
</feature>
<dbReference type="Gene3D" id="3.40.50.300">
    <property type="entry name" value="P-loop containing nucleotide triphosphate hydrolases"/>
    <property type="match status" value="1"/>
</dbReference>
<dbReference type="SMART" id="SM00382">
    <property type="entry name" value="AAA"/>
    <property type="match status" value="1"/>
</dbReference>
<dbReference type="InterPro" id="IPR003593">
    <property type="entry name" value="AAA+_ATPase"/>
</dbReference>
<accession>A0ABQ3V5D8</accession>
<feature type="transmembrane region" description="Helical" evidence="7">
    <location>
        <begin position="16"/>
        <end position="36"/>
    </location>
</feature>
<keyword evidence="2 7" id="KW-0812">Transmembrane</keyword>
<dbReference type="Pfam" id="PF00005">
    <property type="entry name" value="ABC_tran"/>
    <property type="match status" value="1"/>
</dbReference>
<keyword evidence="11" id="KW-1185">Reference proteome</keyword>
<name>A0ABQ3V5D8_9CHLR</name>
<proteinExistence type="predicted"/>
<organism evidence="10 11">
    <name type="scientific">Ktedonobacter robiniae</name>
    <dbReference type="NCBI Taxonomy" id="2778365"/>
    <lineage>
        <taxon>Bacteria</taxon>
        <taxon>Bacillati</taxon>
        <taxon>Chloroflexota</taxon>
        <taxon>Ktedonobacteria</taxon>
        <taxon>Ktedonobacterales</taxon>
        <taxon>Ktedonobacteraceae</taxon>
        <taxon>Ktedonobacter</taxon>
    </lineage>
</organism>
<feature type="domain" description="ABC transporter" evidence="8">
    <location>
        <begin position="348"/>
        <end position="580"/>
    </location>
</feature>
<dbReference type="PROSITE" id="PS50929">
    <property type="entry name" value="ABC_TM1F"/>
    <property type="match status" value="1"/>
</dbReference>
<dbReference type="InterPro" id="IPR027417">
    <property type="entry name" value="P-loop_NTPase"/>
</dbReference>
<dbReference type="Proteomes" id="UP000654345">
    <property type="component" value="Unassembled WGS sequence"/>
</dbReference>
<dbReference type="PANTHER" id="PTHR24221:SF423">
    <property type="entry name" value="ABC TRANSPORTER"/>
    <property type="match status" value="1"/>
</dbReference>
<feature type="transmembrane region" description="Helical" evidence="7">
    <location>
        <begin position="247"/>
        <end position="267"/>
    </location>
</feature>